<keyword evidence="2" id="KW-0645">Protease</keyword>
<evidence type="ECO:0000313" key="7">
    <source>
        <dbReference type="Proteomes" id="UP001447188"/>
    </source>
</evidence>
<comment type="similarity">
    <text evidence="1">Belongs to the peptidase S28 family.</text>
</comment>
<accession>A0ABR3GXD9</accession>
<evidence type="ECO:0000256" key="5">
    <source>
        <dbReference type="ARBA" id="ARBA00023180"/>
    </source>
</evidence>
<keyword evidence="5" id="KW-0325">Glycoprotein</keyword>
<dbReference type="InterPro" id="IPR008758">
    <property type="entry name" value="Peptidase_S28"/>
</dbReference>
<gene>
    <name evidence="6" type="ORF">Q9L58_000435</name>
</gene>
<dbReference type="Pfam" id="PF05577">
    <property type="entry name" value="Peptidase_S28"/>
    <property type="match status" value="1"/>
</dbReference>
<dbReference type="PANTHER" id="PTHR11010:SF109">
    <property type="entry name" value="PEPTIDASE, FAMILY S28, PUTATIVE (AFU_ORTHOLOGUE AFUA_4G03790)-RELATED"/>
    <property type="match status" value="1"/>
</dbReference>
<dbReference type="SUPFAM" id="SSF53474">
    <property type="entry name" value="alpha/beta-Hydrolases"/>
    <property type="match status" value="1"/>
</dbReference>
<dbReference type="InterPro" id="IPR029058">
    <property type="entry name" value="AB_hydrolase_fold"/>
</dbReference>
<dbReference type="Proteomes" id="UP001447188">
    <property type="component" value="Unassembled WGS sequence"/>
</dbReference>
<keyword evidence="3" id="KW-0732">Signal</keyword>
<sequence length="551" mass="62361">MVSPESTSWRKVAIGLTFLVVNVVAKASFREIQVLKELERFNQETDAAGGNANDRVSFTMSAAKPFVLPATYAQSVELPVDHFEKKNKDTFKNRYWVADQYYEPGGPVFAFDTGEADDAAAYLGYMTRETSFFNQYLREFKGLGIVWEHRYYGESTPYPINLNTTAKEMQYLTTEQALKDFDVFANQFQWANHSDVNFSPKKTPWVHVGGSYPGMRAAMLRNLYPKTVYAAYAASAPVQAQVDMSAYWEQVYRGMNAYEYGNCTKSITTALNYIDSQLDHPKSAAAIKQKFLGRSAEQNSNEGFADTLFYPLYNWQSAGVDETLRGFCDHLQPYEKNGGEALAERWASWPMQVSMVNDYNFQGGSFCEGPVGNETVTPNCLLDERFEGVLSISWTWQYCTEWGFFQASPKNSHSLGSRYNTLQHQQEICYRQFPDGLSSGYLPKSPKTDYINNITGGWRQRPSHVFWTEGEFDPWRTLSPLSSEPFAPGFKVTNKAPNCEESTPKNEVFGYLVDDAQHCYDFRSAVAFPGSVAPVALFANALKSWLKCFGK</sequence>
<organism evidence="6 7">
    <name type="scientific">Discina gigas</name>
    <dbReference type="NCBI Taxonomy" id="1032678"/>
    <lineage>
        <taxon>Eukaryota</taxon>
        <taxon>Fungi</taxon>
        <taxon>Dikarya</taxon>
        <taxon>Ascomycota</taxon>
        <taxon>Pezizomycotina</taxon>
        <taxon>Pezizomycetes</taxon>
        <taxon>Pezizales</taxon>
        <taxon>Discinaceae</taxon>
        <taxon>Discina</taxon>
    </lineage>
</organism>
<evidence type="ECO:0000313" key="6">
    <source>
        <dbReference type="EMBL" id="KAL0640465.1"/>
    </source>
</evidence>
<protein>
    <submittedName>
        <fullName evidence="6">Uncharacterized protein</fullName>
    </submittedName>
</protein>
<evidence type="ECO:0000256" key="1">
    <source>
        <dbReference type="ARBA" id="ARBA00011079"/>
    </source>
</evidence>
<name>A0ABR3GXD9_9PEZI</name>
<reference evidence="6 7" key="1">
    <citation type="submission" date="2024-02" db="EMBL/GenBank/DDBJ databases">
        <title>Discinaceae phylogenomics.</title>
        <authorList>
            <person name="Dirks A.C."/>
            <person name="James T.Y."/>
        </authorList>
    </citation>
    <scope>NUCLEOTIDE SEQUENCE [LARGE SCALE GENOMIC DNA]</scope>
    <source>
        <strain evidence="6 7">ACD0624</strain>
    </source>
</reference>
<comment type="caution">
    <text evidence="6">The sequence shown here is derived from an EMBL/GenBank/DDBJ whole genome shotgun (WGS) entry which is preliminary data.</text>
</comment>
<keyword evidence="4" id="KW-0378">Hydrolase</keyword>
<evidence type="ECO:0000256" key="3">
    <source>
        <dbReference type="ARBA" id="ARBA00022729"/>
    </source>
</evidence>
<keyword evidence="7" id="KW-1185">Reference proteome</keyword>
<dbReference type="PANTHER" id="PTHR11010">
    <property type="entry name" value="PROTEASE S28 PRO-X CARBOXYPEPTIDASE-RELATED"/>
    <property type="match status" value="1"/>
</dbReference>
<dbReference type="Gene3D" id="3.40.50.1820">
    <property type="entry name" value="alpha/beta hydrolase"/>
    <property type="match status" value="2"/>
</dbReference>
<proteinExistence type="inferred from homology"/>
<dbReference type="EMBL" id="JBBBZM010000003">
    <property type="protein sequence ID" value="KAL0640465.1"/>
    <property type="molecule type" value="Genomic_DNA"/>
</dbReference>
<evidence type="ECO:0000256" key="4">
    <source>
        <dbReference type="ARBA" id="ARBA00022801"/>
    </source>
</evidence>
<evidence type="ECO:0000256" key="2">
    <source>
        <dbReference type="ARBA" id="ARBA00022670"/>
    </source>
</evidence>